<accession>A0A1H0W4N7</accession>
<evidence type="ECO:0000313" key="3">
    <source>
        <dbReference type="Proteomes" id="UP000199159"/>
    </source>
</evidence>
<gene>
    <name evidence="2" type="ORF">SAMN05216565_10938</name>
</gene>
<dbReference type="Proteomes" id="UP000199159">
    <property type="component" value="Unassembled WGS sequence"/>
</dbReference>
<proteinExistence type="predicted"/>
<organism evidence="2 3">
    <name type="scientific">Litchfieldia salsa</name>
    <dbReference type="NCBI Taxonomy" id="930152"/>
    <lineage>
        <taxon>Bacteria</taxon>
        <taxon>Bacillati</taxon>
        <taxon>Bacillota</taxon>
        <taxon>Bacilli</taxon>
        <taxon>Bacillales</taxon>
        <taxon>Bacillaceae</taxon>
        <taxon>Litchfieldia</taxon>
    </lineage>
</organism>
<protein>
    <recommendedName>
        <fullName evidence="4">Copper amine oxidase</fullName>
    </recommendedName>
</protein>
<evidence type="ECO:0008006" key="4">
    <source>
        <dbReference type="Google" id="ProtNLM"/>
    </source>
</evidence>
<sequence length="448" mass="48044">MKMKTNWKRALIAVPLSLSLLIPAGGMVSAASQESVPTVSTPGADLRSSLAHLLSEHGYLAIETMRKGAQGAADFEASAAALDENTVDLSSAIASVYDEEAGVAFEEMWSAHIGFFVDYVVAVGKNDEAGKKTSLDELSQYRQDFSQFLETATGERLEAGALADGLQMHVNQLVGAFDSYVAGDYNKAYEYEREAIGHMHMVAKGLSSAITDQFPEKFNNTKAVTPAADLRAALDHLLSEHAGLAAMAMQNGIDGSDDFAASADALNANTEDLAKAISSLYGEEAGQAFKEMWENHIGFFVDYVKATGANDEEAKEAALSNLDNYRTEFSTFIETATEGEVPATALAEGLQMHVNQLVAAFNSYIAKDYEAAYESIREAYGQMYGASKALSGGIVAQSPDKFASQMPTDMPKTGLVQPSTEKNNIQWALVLLGLFTIATATRVIARKN</sequence>
<dbReference type="EMBL" id="FNJU01000009">
    <property type="protein sequence ID" value="SDP85461.1"/>
    <property type="molecule type" value="Genomic_DNA"/>
</dbReference>
<dbReference type="STRING" id="930152.SAMN05216565_10938"/>
<evidence type="ECO:0000256" key="1">
    <source>
        <dbReference type="SAM" id="SignalP"/>
    </source>
</evidence>
<keyword evidence="1" id="KW-0732">Signal</keyword>
<feature type="chain" id="PRO_5011535602" description="Copper amine oxidase" evidence="1">
    <location>
        <begin position="31"/>
        <end position="448"/>
    </location>
</feature>
<feature type="signal peptide" evidence="1">
    <location>
        <begin position="1"/>
        <end position="30"/>
    </location>
</feature>
<dbReference type="RefSeq" id="WP_238457293.1">
    <property type="nucleotide sequence ID" value="NZ_FNJU01000009.1"/>
</dbReference>
<reference evidence="3" key="1">
    <citation type="submission" date="2016-10" db="EMBL/GenBank/DDBJ databases">
        <authorList>
            <person name="Varghese N."/>
            <person name="Submissions S."/>
        </authorList>
    </citation>
    <scope>NUCLEOTIDE SEQUENCE [LARGE SCALE GENOMIC DNA]</scope>
    <source>
        <strain evidence="3">IBRC-M10078</strain>
    </source>
</reference>
<dbReference type="AlphaFoldDB" id="A0A1H0W4N7"/>
<name>A0A1H0W4N7_9BACI</name>
<evidence type="ECO:0000313" key="2">
    <source>
        <dbReference type="EMBL" id="SDP85461.1"/>
    </source>
</evidence>
<keyword evidence="3" id="KW-1185">Reference proteome</keyword>